<proteinExistence type="predicted"/>
<evidence type="ECO:0000313" key="2">
    <source>
        <dbReference type="Proteomes" id="UP000712045"/>
    </source>
</evidence>
<name>A0ABS2I707_9ACTN</name>
<comment type="caution">
    <text evidence="1">The sequence shown here is derived from an EMBL/GenBank/DDBJ whole genome shotgun (WGS) entry which is preliminary data.</text>
</comment>
<dbReference type="RefSeq" id="WP_205086963.1">
    <property type="nucleotide sequence ID" value="NZ_JAFEUF010000467.1"/>
</dbReference>
<sequence>AGAGRTVSRAVTERTNAVTDEMKARLSRSWEDFGGLPFPAGFYGREPEGECMVTMDSSIAGCVSSAMKGKLDDGRRENLHAQIARLGEIFPSIRDDENAITYFTHLYQMGKLAAEIDDARRAAPTARSR</sequence>
<protein>
    <submittedName>
        <fullName evidence="1">Uncharacterized protein</fullName>
    </submittedName>
</protein>
<feature type="non-terminal residue" evidence="1">
    <location>
        <position position="1"/>
    </location>
</feature>
<reference evidence="1 2" key="1">
    <citation type="submission" date="2021-02" db="EMBL/GenBank/DDBJ databases">
        <title>Genome Streptomyces sp. RHZ10.</title>
        <authorList>
            <person name="Besaury L."/>
        </authorList>
    </citation>
    <scope>NUCLEOTIDE SEQUENCE [LARGE SCALE GENOMIC DNA]</scope>
    <source>
        <strain evidence="1 2">RHZ10</strain>
    </source>
</reference>
<keyword evidence="2" id="KW-1185">Reference proteome</keyword>
<organism evidence="1 2">
    <name type="scientific">Streptomyces durocortorensis</name>
    <dbReference type="NCBI Taxonomy" id="2811104"/>
    <lineage>
        <taxon>Bacteria</taxon>
        <taxon>Bacillati</taxon>
        <taxon>Actinomycetota</taxon>
        <taxon>Actinomycetes</taxon>
        <taxon>Kitasatosporales</taxon>
        <taxon>Streptomycetaceae</taxon>
        <taxon>Streptomyces</taxon>
    </lineage>
</organism>
<gene>
    <name evidence="1" type="ORF">JS521_35460</name>
</gene>
<accession>A0ABS2I707</accession>
<dbReference type="Proteomes" id="UP000712045">
    <property type="component" value="Unassembled WGS sequence"/>
</dbReference>
<evidence type="ECO:0000313" key="1">
    <source>
        <dbReference type="EMBL" id="MBM7058941.1"/>
    </source>
</evidence>
<dbReference type="EMBL" id="JAFEUF010000467">
    <property type="protein sequence ID" value="MBM7058941.1"/>
    <property type="molecule type" value="Genomic_DNA"/>
</dbReference>